<keyword evidence="2" id="KW-1185">Reference proteome</keyword>
<evidence type="ECO:0000313" key="1">
    <source>
        <dbReference type="EMBL" id="KAL0133219.1"/>
    </source>
</evidence>
<organism evidence="1 2">
    <name type="scientific">Cardiocondyla obscurior</name>
    <dbReference type="NCBI Taxonomy" id="286306"/>
    <lineage>
        <taxon>Eukaryota</taxon>
        <taxon>Metazoa</taxon>
        <taxon>Ecdysozoa</taxon>
        <taxon>Arthropoda</taxon>
        <taxon>Hexapoda</taxon>
        <taxon>Insecta</taxon>
        <taxon>Pterygota</taxon>
        <taxon>Neoptera</taxon>
        <taxon>Endopterygota</taxon>
        <taxon>Hymenoptera</taxon>
        <taxon>Apocrita</taxon>
        <taxon>Aculeata</taxon>
        <taxon>Formicoidea</taxon>
        <taxon>Formicidae</taxon>
        <taxon>Myrmicinae</taxon>
        <taxon>Cardiocondyla</taxon>
    </lineage>
</organism>
<name>A0AAW2H0Z5_9HYME</name>
<proteinExistence type="predicted"/>
<protein>
    <submittedName>
        <fullName evidence="1">Uncharacterized protein</fullName>
    </submittedName>
</protein>
<sequence length="172" mass="19656">MSERVKLHRGREKLESCHRLPESKNVIICDGNYDVEVTYLFMGNAHDRVFIQSDILNAIEVEASCQVTLDIADDVKETGNTIKINKLEATDSISYSQQKAIDKYKVELEELYQEMIHIDIELLPYTPREEIKRTGEKVKNHDKTHCDGHNVTEEITNLPTGLHNNSAVMAVM</sequence>
<reference evidence="1 2" key="1">
    <citation type="submission" date="2023-03" db="EMBL/GenBank/DDBJ databases">
        <title>High recombination rates correlate with genetic variation in Cardiocondyla obscurior ants.</title>
        <authorList>
            <person name="Errbii M."/>
        </authorList>
    </citation>
    <scope>NUCLEOTIDE SEQUENCE [LARGE SCALE GENOMIC DNA]</scope>
    <source>
        <strain evidence="1">Alpha-2009</strain>
        <tissue evidence="1">Whole body</tissue>
    </source>
</reference>
<accession>A0AAW2H0Z5</accession>
<dbReference type="EMBL" id="JADYXP020000001">
    <property type="protein sequence ID" value="KAL0133219.1"/>
    <property type="molecule type" value="Genomic_DNA"/>
</dbReference>
<dbReference type="AlphaFoldDB" id="A0AAW2H0Z5"/>
<gene>
    <name evidence="1" type="ORF">PUN28_000766</name>
</gene>
<comment type="caution">
    <text evidence="1">The sequence shown here is derived from an EMBL/GenBank/DDBJ whole genome shotgun (WGS) entry which is preliminary data.</text>
</comment>
<dbReference type="Proteomes" id="UP001430953">
    <property type="component" value="Unassembled WGS sequence"/>
</dbReference>
<evidence type="ECO:0000313" key="2">
    <source>
        <dbReference type="Proteomes" id="UP001430953"/>
    </source>
</evidence>